<name>A0A1H2A4G3_9ACTN</name>
<proteinExistence type="predicted"/>
<keyword evidence="1" id="KW-0812">Transmembrane</keyword>
<dbReference type="OrthoDB" id="3788878at2"/>
<feature type="transmembrane region" description="Helical" evidence="1">
    <location>
        <begin position="109"/>
        <end position="132"/>
    </location>
</feature>
<organism evidence="2 3">
    <name type="scientific">Microlunatus soli</name>
    <dbReference type="NCBI Taxonomy" id="630515"/>
    <lineage>
        <taxon>Bacteria</taxon>
        <taxon>Bacillati</taxon>
        <taxon>Actinomycetota</taxon>
        <taxon>Actinomycetes</taxon>
        <taxon>Propionibacteriales</taxon>
        <taxon>Propionibacteriaceae</taxon>
        <taxon>Microlunatus</taxon>
    </lineage>
</organism>
<feature type="transmembrane region" description="Helical" evidence="1">
    <location>
        <begin position="12"/>
        <end position="32"/>
    </location>
</feature>
<sequence>MLTSKKKPSVKVLIAVLVILVAGGFVPIAQFVETRFLGPQTRTATVREVGYGYPGHASRAGGRSVAFVLPDGHEGAVWIGSRLIYPKPGDTIEVYWTGDRWRSPEQYSWGSAVGGFGAGAFCILLVVGWFVMRHRGRFTPSRPR</sequence>
<evidence type="ECO:0000313" key="3">
    <source>
        <dbReference type="Proteomes" id="UP000199103"/>
    </source>
</evidence>
<keyword evidence="1" id="KW-0472">Membrane</keyword>
<gene>
    <name evidence="2" type="ORF">SAMN04489812_5657</name>
</gene>
<dbReference type="STRING" id="630515.SAMN04489812_5657"/>
<dbReference type="EMBL" id="LT629772">
    <property type="protein sequence ID" value="SDT40793.1"/>
    <property type="molecule type" value="Genomic_DNA"/>
</dbReference>
<protein>
    <submittedName>
        <fullName evidence="2">Uncharacterized protein</fullName>
    </submittedName>
</protein>
<keyword evidence="3" id="KW-1185">Reference proteome</keyword>
<evidence type="ECO:0000313" key="2">
    <source>
        <dbReference type="EMBL" id="SDT40793.1"/>
    </source>
</evidence>
<reference evidence="2 3" key="1">
    <citation type="submission" date="2016-10" db="EMBL/GenBank/DDBJ databases">
        <authorList>
            <person name="de Groot N.N."/>
        </authorList>
    </citation>
    <scope>NUCLEOTIDE SEQUENCE [LARGE SCALE GENOMIC DNA]</scope>
    <source>
        <strain evidence="2 3">DSM 21800</strain>
    </source>
</reference>
<dbReference type="AlphaFoldDB" id="A0A1H2A4G3"/>
<dbReference type="Proteomes" id="UP000199103">
    <property type="component" value="Chromosome I"/>
</dbReference>
<keyword evidence="1" id="KW-1133">Transmembrane helix</keyword>
<evidence type="ECO:0000256" key="1">
    <source>
        <dbReference type="SAM" id="Phobius"/>
    </source>
</evidence>
<accession>A0A1H2A4G3</accession>